<keyword evidence="4 12" id="KW-0732">Signal</keyword>
<comment type="subcellular location">
    <subcellularLocation>
        <location evidence="1">Membrane</location>
        <topology evidence="1">Single-pass type I membrane protein</topology>
    </subcellularLocation>
</comment>
<keyword evidence="8" id="KW-0675">Receptor</keyword>
<keyword evidence="15" id="KW-1185">Reference proteome</keyword>
<feature type="chain" id="PRO_5018663163" evidence="12">
    <location>
        <begin position="25"/>
        <end position="702"/>
    </location>
</feature>
<keyword evidence="6 11" id="KW-1133">Transmembrane helix</keyword>
<reference evidence="14" key="2">
    <citation type="submission" date="2025-09" db="UniProtKB">
        <authorList>
            <consortium name="Ensembl"/>
        </authorList>
    </citation>
    <scope>IDENTIFICATION</scope>
</reference>
<name>A0A3Q3NMT0_9TELE</name>
<evidence type="ECO:0000256" key="2">
    <source>
        <dbReference type="ARBA" id="ARBA00008921"/>
    </source>
</evidence>
<evidence type="ECO:0000256" key="11">
    <source>
        <dbReference type="SAM" id="Phobius"/>
    </source>
</evidence>
<evidence type="ECO:0000313" key="15">
    <source>
        <dbReference type="Proteomes" id="UP000261640"/>
    </source>
</evidence>
<dbReference type="RefSeq" id="XP_026181536.1">
    <property type="nucleotide sequence ID" value="XM_026325751.1"/>
</dbReference>
<dbReference type="InParanoid" id="A0A3Q3NMT0"/>
<evidence type="ECO:0000256" key="5">
    <source>
        <dbReference type="ARBA" id="ARBA00022737"/>
    </source>
</evidence>
<dbReference type="Proteomes" id="UP000261640">
    <property type="component" value="Unplaced"/>
</dbReference>
<dbReference type="Ensembl" id="ENSMAMT00000036150.2">
    <property type="protein sequence ID" value="ENSMAMP00000035244.1"/>
    <property type="gene ID" value="ENSMAMG00000023654.2"/>
</dbReference>
<evidence type="ECO:0000256" key="4">
    <source>
        <dbReference type="ARBA" id="ARBA00022729"/>
    </source>
</evidence>
<keyword evidence="9" id="KW-0325">Glycoprotein</keyword>
<proteinExistence type="inferred from homology"/>
<dbReference type="SMART" id="SM00060">
    <property type="entry name" value="FN3"/>
    <property type="match status" value="3"/>
</dbReference>
<dbReference type="AlphaFoldDB" id="A0A3Q3NMT0"/>
<organism evidence="14 15">
    <name type="scientific">Mastacembelus armatus</name>
    <name type="common">zig-zag eel</name>
    <dbReference type="NCBI Taxonomy" id="205130"/>
    <lineage>
        <taxon>Eukaryota</taxon>
        <taxon>Metazoa</taxon>
        <taxon>Chordata</taxon>
        <taxon>Craniata</taxon>
        <taxon>Vertebrata</taxon>
        <taxon>Euteleostomi</taxon>
        <taxon>Actinopterygii</taxon>
        <taxon>Neopterygii</taxon>
        <taxon>Teleostei</taxon>
        <taxon>Neoteleostei</taxon>
        <taxon>Acanthomorphata</taxon>
        <taxon>Anabantaria</taxon>
        <taxon>Synbranchiformes</taxon>
        <taxon>Mastacembelidae</taxon>
        <taxon>Mastacembelus</taxon>
    </lineage>
</organism>
<sequence>MATLRTRLLLSILLVNLSDCFVTAGHPKPPSIPECFIPCDEKNCWVYINCTWDASPDPQGATTYSLHWEKTDSKQKHVTNGTKLSGVIHREDFTNHGHLSVWVEAKNQHGSAKSQEAVFNTADIIKPPPPKVNLSSQEPLEIHWIFMCDHLHLSMGHCEVRHRTEADHIWNQHESGFYVSYSLDFLHPTTVYDIQVRCACSTGLKSDWSEILRICAKTAHLDIWRDCGTSLTSFDCALTWKKLPISQGCGLILGYEITLLYSNRTTKVMNVSEPSSQLVCGEVLCYIPCSLKDVLSVSLSAYNAHGATVPSYLATQIPGKAKNVQVIGIKMNKENLTVSWDLPSHLSINNYVVQYKQANCPPGQGFVWVKVNKSQTTIFFKGPFKEHTPYQVSLFTVSQSSEVTHISSVIGYSVEGTAPRVELFKVVSIAATQVTLFWKHIPLSQQKGEIQYYQIGLDRQNVYNVNASLHHDNTTFQLKRLSPGQEYDVWIKAVTKAGPGPNVTILFKTKQHDNDVHLILILPVVVVLFLVIVFIVFVLFSCCRKEKKVFMFFEKVPDPRNSQIVRQMKHQINDPLAWLCIAVYEPHPKISVLEVIEFQPRDFKSSLKTTSDTDRLTRSLMGDGHLQMDCQDDQRENVATEKCDGTEQRHGREEYSKMVDSDEERDKEEEEDRDNCSSSEVEEFASGYEKHFMPTAVEVINI</sequence>
<dbReference type="Gene3D" id="2.60.40.10">
    <property type="entry name" value="Immunoglobulins"/>
    <property type="match status" value="5"/>
</dbReference>
<dbReference type="OrthoDB" id="5989951at2759"/>
<evidence type="ECO:0000256" key="8">
    <source>
        <dbReference type="ARBA" id="ARBA00023170"/>
    </source>
</evidence>
<feature type="compositionally biased region" description="Acidic residues" evidence="10">
    <location>
        <begin position="661"/>
        <end position="673"/>
    </location>
</feature>
<keyword evidence="7 11" id="KW-0472">Membrane</keyword>
<dbReference type="GO" id="GO:0005886">
    <property type="term" value="C:plasma membrane"/>
    <property type="evidence" value="ECO:0007669"/>
    <property type="project" value="UniProtKB-ARBA"/>
</dbReference>
<keyword evidence="5" id="KW-0677">Repeat</keyword>
<feature type="transmembrane region" description="Helical" evidence="11">
    <location>
        <begin position="518"/>
        <end position="542"/>
    </location>
</feature>
<feature type="domain" description="Fibronectin type-III" evidence="13">
    <location>
        <begin position="418"/>
        <end position="513"/>
    </location>
</feature>
<evidence type="ECO:0000256" key="1">
    <source>
        <dbReference type="ARBA" id="ARBA00004479"/>
    </source>
</evidence>
<dbReference type="PANTHER" id="PTHR48423">
    <property type="entry name" value="INTERLEUKIN-27 RECEPTOR SUBUNIT ALPHA"/>
    <property type="match status" value="1"/>
</dbReference>
<evidence type="ECO:0000256" key="9">
    <source>
        <dbReference type="ARBA" id="ARBA00023180"/>
    </source>
</evidence>
<evidence type="ECO:0000313" key="14">
    <source>
        <dbReference type="Ensembl" id="ENSMAMP00000035244.1"/>
    </source>
</evidence>
<feature type="region of interest" description="Disordered" evidence="10">
    <location>
        <begin position="640"/>
        <end position="687"/>
    </location>
</feature>
<dbReference type="InterPro" id="IPR036116">
    <property type="entry name" value="FN3_sf"/>
</dbReference>
<accession>A0A3Q3NMT0</accession>
<dbReference type="PROSITE" id="PS50853">
    <property type="entry name" value="FN3"/>
    <property type="match status" value="2"/>
</dbReference>
<dbReference type="GeneID" id="113141372"/>
<evidence type="ECO:0000256" key="3">
    <source>
        <dbReference type="ARBA" id="ARBA00022692"/>
    </source>
</evidence>
<feature type="domain" description="Fibronectin type-III" evidence="13">
    <location>
        <begin position="320"/>
        <end position="416"/>
    </location>
</feature>
<dbReference type="STRING" id="205130.ENSMAMP00000035244"/>
<evidence type="ECO:0000256" key="10">
    <source>
        <dbReference type="SAM" id="MobiDB-lite"/>
    </source>
</evidence>
<dbReference type="CTD" id="110437721"/>
<evidence type="ECO:0000256" key="12">
    <source>
        <dbReference type="SAM" id="SignalP"/>
    </source>
</evidence>
<reference evidence="14" key="1">
    <citation type="submission" date="2025-08" db="UniProtKB">
        <authorList>
            <consortium name="Ensembl"/>
        </authorList>
    </citation>
    <scope>IDENTIFICATION</scope>
</reference>
<feature type="compositionally biased region" description="Basic and acidic residues" evidence="10">
    <location>
        <begin position="640"/>
        <end position="660"/>
    </location>
</feature>
<dbReference type="InterPro" id="IPR013783">
    <property type="entry name" value="Ig-like_fold"/>
</dbReference>
<protein>
    <submittedName>
        <fullName evidence="14">Interleukin 12 receptor, beta 2a, like</fullName>
    </submittedName>
</protein>
<dbReference type="SUPFAM" id="SSF49265">
    <property type="entry name" value="Fibronectin type III"/>
    <property type="match status" value="3"/>
</dbReference>
<dbReference type="InterPro" id="IPR003961">
    <property type="entry name" value="FN3_dom"/>
</dbReference>
<feature type="signal peptide" evidence="12">
    <location>
        <begin position="1"/>
        <end position="24"/>
    </location>
</feature>
<dbReference type="CDD" id="cd00063">
    <property type="entry name" value="FN3"/>
    <property type="match status" value="2"/>
</dbReference>
<evidence type="ECO:0000256" key="6">
    <source>
        <dbReference type="ARBA" id="ARBA00022989"/>
    </source>
</evidence>
<dbReference type="InterPro" id="IPR052672">
    <property type="entry name" value="Type1_Cytokine_Rcpt_Type2"/>
</dbReference>
<dbReference type="PANTHER" id="PTHR48423:SF1">
    <property type="entry name" value="INTERLEUKIN-27 RECEPTOR SUBUNIT ALPHA"/>
    <property type="match status" value="1"/>
</dbReference>
<evidence type="ECO:0000259" key="13">
    <source>
        <dbReference type="PROSITE" id="PS50853"/>
    </source>
</evidence>
<dbReference type="Pfam" id="PF00041">
    <property type="entry name" value="fn3"/>
    <property type="match status" value="1"/>
</dbReference>
<evidence type="ECO:0000256" key="7">
    <source>
        <dbReference type="ARBA" id="ARBA00023136"/>
    </source>
</evidence>
<comment type="similarity">
    <text evidence="2">Belongs to the type I cytokine receptor family. Type 2 subfamily.</text>
</comment>
<keyword evidence="3 11" id="KW-0812">Transmembrane</keyword>
<dbReference type="GeneTree" id="ENSGT00940000155603"/>